<feature type="signal peptide" evidence="1">
    <location>
        <begin position="1"/>
        <end position="22"/>
    </location>
</feature>
<proteinExistence type="predicted"/>
<evidence type="ECO:0000256" key="1">
    <source>
        <dbReference type="SAM" id="SignalP"/>
    </source>
</evidence>
<sequence length="209" mass="23716">MAIIKDMMILLTLWLSVNLAMCRENLDDGHQKILHHVLRKFHKRHICQELCTSGLGGHSCGRDCLDVFQQIYNMQQSTSNNLTESHNDNNVPRSDMCPVLCKYHLGKPLCVCSKVQHIVPSKFELHFLEYNLIIFLVCSEFCNTYNYRISGCQKCSIYQDITPPRKSASGLPDLDPDDIDWNEWCTLKCREGDGGAACACDRGPFGLVS</sequence>
<evidence type="ECO:0000313" key="2">
    <source>
        <dbReference type="RefSeq" id="XP_028151538.1"/>
    </source>
</evidence>
<dbReference type="RefSeq" id="XP_028151538.1">
    <property type="nucleotide sequence ID" value="XM_028295737.1"/>
</dbReference>
<dbReference type="InParanoid" id="A0A6P7H1E6"/>
<keyword evidence="1" id="KW-0732">Signal</keyword>
<gene>
    <name evidence="2" type="primary">LOC114344913</name>
</gene>
<protein>
    <submittedName>
        <fullName evidence="2">Uncharacterized protein LOC114344913</fullName>
    </submittedName>
</protein>
<feature type="chain" id="PRO_5028130147" evidence="1">
    <location>
        <begin position="23"/>
        <end position="209"/>
    </location>
</feature>
<name>A0A6P7H1E6_DIAVI</name>
<organism evidence="2">
    <name type="scientific">Diabrotica virgifera virgifera</name>
    <name type="common">western corn rootworm</name>
    <dbReference type="NCBI Taxonomy" id="50390"/>
    <lineage>
        <taxon>Eukaryota</taxon>
        <taxon>Metazoa</taxon>
        <taxon>Ecdysozoa</taxon>
        <taxon>Arthropoda</taxon>
        <taxon>Hexapoda</taxon>
        <taxon>Insecta</taxon>
        <taxon>Pterygota</taxon>
        <taxon>Neoptera</taxon>
        <taxon>Endopterygota</taxon>
        <taxon>Coleoptera</taxon>
        <taxon>Polyphaga</taxon>
        <taxon>Cucujiformia</taxon>
        <taxon>Chrysomeloidea</taxon>
        <taxon>Chrysomelidae</taxon>
        <taxon>Galerucinae</taxon>
        <taxon>Diabroticina</taxon>
        <taxon>Diabroticites</taxon>
        <taxon>Diabrotica</taxon>
    </lineage>
</organism>
<dbReference type="AlphaFoldDB" id="A0A6P7H1E6"/>
<accession>A0A6P7H1E6</accession>
<reference evidence="2" key="1">
    <citation type="submission" date="2025-08" db="UniProtKB">
        <authorList>
            <consortium name="RefSeq"/>
        </authorList>
    </citation>
    <scope>IDENTIFICATION</scope>
    <source>
        <tissue evidence="2">Whole insect</tissue>
    </source>
</reference>